<dbReference type="GO" id="GO:0005198">
    <property type="term" value="F:structural molecule activity"/>
    <property type="evidence" value="ECO:0007669"/>
    <property type="project" value="InterPro"/>
</dbReference>
<protein>
    <submittedName>
        <fullName evidence="1">Phage tail protein</fullName>
    </submittedName>
</protein>
<comment type="caution">
    <text evidence="1">The sequence shown here is derived from an EMBL/GenBank/DDBJ whole genome shotgun (WGS) entry which is preliminary data.</text>
</comment>
<name>A0A947GPP7_9CYAN</name>
<accession>A0A947GPP7</accession>
<dbReference type="InterPro" id="IPR010667">
    <property type="entry name" value="Phage_T4_Gp19"/>
</dbReference>
<dbReference type="Proteomes" id="UP000717364">
    <property type="component" value="Unassembled WGS sequence"/>
</dbReference>
<dbReference type="RefSeq" id="WP_215609726.1">
    <property type="nucleotide sequence ID" value="NZ_JADOES010000030.1"/>
</dbReference>
<keyword evidence="2" id="KW-1185">Reference proteome</keyword>
<dbReference type="EMBL" id="JADOES010000030">
    <property type="protein sequence ID" value="MBT9316661.1"/>
    <property type="molecule type" value="Genomic_DNA"/>
</dbReference>
<evidence type="ECO:0000313" key="2">
    <source>
        <dbReference type="Proteomes" id="UP000717364"/>
    </source>
</evidence>
<dbReference type="InterPro" id="IPR011747">
    <property type="entry name" value="CHP02241"/>
</dbReference>
<reference evidence="1" key="2">
    <citation type="journal article" date="2021" name="Mar. Drugs">
        <title>Genome Reduction and Secondary Metabolism of the Marine Sponge-Associated Cyanobacterium Leptothoe.</title>
        <authorList>
            <person name="Konstantinou D."/>
            <person name="Popin R.V."/>
            <person name="Fewer D.P."/>
            <person name="Sivonen K."/>
            <person name="Gkelis S."/>
        </authorList>
    </citation>
    <scope>NUCLEOTIDE SEQUENCE</scope>
    <source>
        <strain evidence="1">TAU-MAC 1115</strain>
    </source>
</reference>
<dbReference type="PANTHER" id="PTHR38009:SF1">
    <property type="entry name" value="CONSERVED HYPOTHETICAL PHAGE TAIL PROTEIN"/>
    <property type="match status" value="1"/>
</dbReference>
<organism evidence="1 2">
    <name type="scientific">Leptothoe spongobia TAU-MAC 1115</name>
    <dbReference type="NCBI Taxonomy" id="1967444"/>
    <lineage>
        <taxon>Bacteria</taxon>
        <taxon>Bacillati</taxon>
        <taxon>Cyanobacteriota</taxon>
        <taxon>Cyanophyceae</taxon>
        <taxon>Nodosilineales</taxon>
        <taxon>Cymatolegaceae</taxon>
        <taxon>Leptothoe</taxon>
        <taxon>Leptothoe spongobia</taxon>
    </lineage>
</organism>
<gene>
    <name evidence="1" type="ORF">IXB50_14630</name>
</gene>
<sequence length="164" mass="18389">MSELQPVTASRFYVSFDGMTDKLLKSVQEVSFQGQVKGNDKPLMSTKGGKTMRQATSTGFEENPNVTIEVYLMQDDKEFYDWMQNTMPSSYSGAGAGGGKWSDNRKDGDIVAYDPGDNEIMRWNLKKAWVKSYKVSDFSADGTDLAYETFELVCEDIKRVPVQG</sequence>
<dbReference type="AlphaFoldDB" id="A0A947GPP7"/>
<dbReference type="NCBIfam" id="TIGR02241">
    <property type="entry name" value="conserved hypothetical phage tail region protein"/>
    <property type="match status" value="1"/>
</dbReference>
<evidence type="ECO:0000313" key="1">
    <source>
        <dbReference type="EMBL" id="MBT9316661.1"/>
    </source>
</evidence>
<proteinExistence type="predicted"/>
<dbReference type="Pfam" id="PF06841">
    <property type="entry name" value="Phage_T4_gp19"/>
    <property type="match status" value="1"/>
</dbReference>
<dbReference type="PANTHER" id="PTHR38009">
    <property type="entry name" value="CONSERVED HYPOTHETICAL PHAGE TAIL PROTEIN"/>
    <property type="match status" value="1"/>
</dbReference>
<reference evidence="1" key="1">
    <citation type="submission" date="2020-11" db="EMBL/GenBank/DDBJ databases">
        <authorList>
            <person name="Konstantinou D."/>
            <person name="Gkelis S."/>
            <person name="Popin R."/>
            <person name="Fewer D."/>
            <person name="Sivonen K."/>
        </authorList>
    </citation>
    <scope>NUCLEOTIDE SEQUENCE</scope>
    <source>
        <strain evidence="1">TAU-MAC 1115</strain>
    </source>
</reference>